<sequence>MSALPPRRLDALSWWRRSSIDIDTLSWLTSSLVSSWVTLVVALFGLTAVVVGGQGGYRPAFQFLAVIVMTFAAYAIHRGALPSRGRFRARRAALIFGLASLAVMMSALALVDRQAVFPLVDALLPSPADPRFALELWWAPVCAALVVMATSPFVAGRIFVPGALVVVAATAASAAFVAVSRGSALPVADIVVITSTPVFAVIGGIALNRTLVTAVQGWRRGAADDAPADDFVEPAVAVIDRITGGRFSTAVVPFLERVEHAATLHDRDRRLAARLAEGMRRSLVARGDQSWLAAHVAGRPVYVTDPYRLADTITVDQRAAIIALVDGLFDDPEAGVFGARLDLAPADDDAVAVAVTVGLALPEGRRTAVLAPYYLTVKSVVRRIEWRSGESLVVSFDVDSEPS</sequence>
<reference evidence="2" key="1">
    <citation type="submission" date="2022-07" db="EMBL/GenBank/DDBJ databases">
        <title>Taxonomic analysis of Microcella humidisoli nov. sp., isolated from riverside soil.</title>
        <authorList>
            <person name="Molina K.M."/>
            <person name="Kim S.B."/>
        </authorList>
    </citation>
    <scope>NUCLEOTIDE SEQUENCE</scope>
    <source>
        <strain evidence="2">MMS21-STM10</strain>
    </source>
</reference>
<feature type="transmembrane region" description="Helical" evidence="1">
    <location>
        <begin position="131"/>
        <end position="151"/>
    </location>
</feature>
<feature type="transmembrane region" description="Helical" evidence="1">
    <location>
        <begin position="25"/>
        <end position="48"/>
    </location>
</feature>
<accession>A0ABY5FXN2</accession>
<keyword evidence="1" id="KW-1133">Transmembrane helix</keyword>
<feature type="transmembrane region" description="Helical" evidence="1">
    <location>
        <begin position="185"/>
        <end position="207"/>
    </location>
</feature>
<evidence type="ECO:0000256" key="1">
    <source>
        <dbReference type="SAM" id="Phobius"/>
    </source>
</evidence>
<dbReference type="Proteomes" id="UP001060039">
    <property type="component" value="Chromosome"/>
</dbReference>
<keyword evidence="1" id="KW-0472">Membrane</keyword>
<feature type="transmembrane region" description="Helical" evidence="1">
    <location>
        <begin position="158"/>
        <end position="179"/>
    </location>
</feature>
<keyword evidence="1" id="KW-0812">Transmembrane</keyword>
<dbReference type="EMBL" id="CP101497">
    <property type="protein sequence ID" value="UTT62902.1"/>
    <property type="molecule type" value="Genomic_DNA"/>
</dbReference>
<organism evidence="2 3">
    <name type="scientific">Microcella humidisoli</name>
    <dbReference type="NCBI Taxonomy" id="2963406"/>
    <lineage>
        <taxon>Bacteria</taxon>
        <taxon>Bacillati</taxon>
        <taxon>Actinomycetota</taxon>
        <taxon>Actinomycetes</taxon>
        <taxon>Micrococcales</taxon>
        <taxon>Microbacteriaceae</taxon>
        <taxon>Microcella</taxon>
    </lineage>
</organism>
<feature type="transmembrane region" description="Helical" evidence="1">
    <location>
        <begin position="92"/>
        <end position="111"/>
    </location>
</feature>
<evidence type="ECO:0000313" key="2">
    <source>
        <dbReference type="EMBL" id="UTT62902.1"/>
    </source>
</evidence>
<name>A0ABY5FXN2_9MICO</name>
<keyword evidence="3" id="KW-1185">Reference proteome</keyword>
<gene>
    <name evidence="2" type="ORF">NNL39_01970</name>
</gene>
<proteinExistence type="predicted"/>
<dbReference type="RefSeq" id="WP_255160034.1">
    <property type="nucleotide sequence ID" value="NZ_CP101497.1"/>
</dbReference>
<protein>
    <submittedName>
        <fullName evidence="2">Uncharacterized protein</fullName>
    </submittedName>
</protein>
<feature type="transmembrane region" description="Helical" evidence="1">
    <location>
        <begin position="60"/>
        <end position="80"/>
    </location>
</feature>
<evidence type="ECO:0000313" key="3">
    <source>
        <dbReference type="Proteomes" id="UP001060039"/>
    </source>
</evidence>